<keyword evidence="3" id="KW-1185">Reference proteome</keyword>
<dbReference type="GeneID" id="24130927"/>
<dbReference type="SUPFAM" id="SSF88713">
    <property type="entry name" value="Glycoside hydrolase/deacetylase"/>
    <property type="match status" value="1"/>
</dbReference>
<sequence length="388" mass="43354">MFGLALGWHVVAVALDVYDLVGSPSPVPSPATTPVPSTTLPPTTVPPPTTPPPTTLPPRVPGNIKLPPYTPLSPVPTAVSCPRGRQVKAGETVYMTMDDGPSVLGRQNLLEALDPTPFKVTFFESGYNFCGPETKFELMLQCKPEAKPKITELSVWTIKKGHVLASHSDTHFYDEASTKCEYAKMTALTKIADKYASCGRDATSDIVRGALHFQEAWANDTLWDTREEQAQYARQLSNLWSLARLPCTNVWRVPGKNYKWSLYGSESGSEQTLRTSIADQLVGGSHLPCKNETFQGKPWAVFGWDVDWRWDKDQMRDLSAEKCRIVQAIEHNFDAPNKDGARRLGVVVLAHDYHYSTKELAVMFRDTIVELKLRGYNIDTMDNYKFAW</sequence>
<dbReference type="VEuPathDB" id="FungiDB:SPRG_08718"/>
<accession>A0A067C5M0</accession>
<gene>
    <name evidence="2" type="ORF">SPRG_08718</name>
</gene>
<organism evidence="2 3">
    <name type="scientific">Saprolegnia parasitica (strain CBS 223.65)</name>
    <dbReference type="NCBI Taxonomy" id="695850"/>
    <lineage>
        <taxon>Eukaryota</taxon>
        <taxon>Sar</taxon>
        <taxon>Stramenopiles</taxon>
        <taxon>Oomycota</taxon>
        <taxon>Saprolegniomycetes</taxon>
        <taxon>Saprolegniales</taxon>
        <taxon>Saprolegniaceae</taxon>
        <taxon>Saprolegnia</taxon>
    </lineage>
</organism>
<dbReference type="Proteomes" id="UP000030745">
    <property type="component" value="Unassembled WGS sequence"/>
</dbReference>
<proteinExistence type="predicted"/>
<dbReference type="EMBL" id="KK583227">
    <property type="protein sequence ID" value="KDO26064.1"/>
    <property type="molecule type" value="Genomic_DNA"/>
</dbReference>
<dbReference type="OMA" id="MFRDTIV"/>
<evidence type="ECO:0000313" key="2">
    <source>
        <dbReference type="EMBL" id="KDO26064.1"/>
    </source>
</evidence>
<dbReference type="Gene3D" id="3.20.20.370">
    <property type="entry name" value="Glycoside hydrolase/deacetylase"/>
    <property type="match status" value="1"/>
</dbReference>
<dbReference type="OrthoDB" id="63557at2759"/>
<protein>
    <recommendedName>
        <fullName evidence="4">NodB homology domain-containing protein</fullName>
    </recommendedName>
</protein>
<dbReference type="AlphaFoldDB" id="A0A067C5M0"/>
<dbReference type="InterPro" id="IPR011330">
    <property type="entry name" value="Glyco_hydro/deAcase_b/a-brl"/>
</dbReference>
<evidence type="ECO:0000256" key="1">
    <source>
        <dbReference type="SAM" id="MobiDB-lite"/>
    </source>
</evidence>
<reference evidence="2 3" key="1">
    <citation type="journal article" date="2013" name="PLoS Genet.">
        <title>Distinctive expansion of potential virulence genes in the genome of the oomycete fish pathogen Saprolegnia parasitica.</title>
        <authorList>
            <person name="Jiang R.H."/>
            <person name="de Bruijn I."/>
            <person name="Haas B.J."/>
            <person name="Belmonte R."/>
            <person name="Lobach L."/>
            <person name="Christie J."/>
            <person name="van den Ackerveken G."/>
            <person name="Bottin A."/>
            <person name="Bulone V."/>
            <person name="Diaz-Moreno S.M."/>
            <person name="Dumas B."/>
            <person name="Fan L."/>
            <person name="Gaulin E."/>
            <person name="Govers F."/>
            <person name="Grenville-Briggs L.J."/>
            <person name="Horner N.R."/>
            <person name="Levin J.Z."/>
            <person name="Mammella M."/>
            <person name="Meijer H.J."/>
            <person name="Morris P."/>
            <person name="Nusbaum C."/>
            <person name="Oome S."/>
            <person name="Phillips A.J."/>
            <person name="van Rooyen D."/>
            <person name="Rzeszutek E."/>
            <person name="Saraiva M."/>
            <person name="Secombes C.J."/>
            <person name="Seidl M.F."/>
            <person name="Snel B."/>
            <person name="Stassen J.H."/>
            <person name="Sykes S."/>
            <person name="Tripathy S."/>
            <person name="van den Berg H."/>
            <person name="Vega-Arreguin J.C."/>
            <person name="Wawra S."/>
            <person name="Young S.K."/>
            <person name="Zeng Q."/>
            <person name="Dieguez-Uribeondo J."/>
            <person name="Russ C."/>
            <person name="Tyler B.M."/>
            <person name="van West P."/>
        </authorList>
    </citation>
    <scope>NUCLEOTIDE SEQUENCE [LARGE SCALE GENOMIC DNA]</scope>
    <source>
        <strain evidence="2 3">CBS 223.65</strain>
    </source>
</reference>
<dbReference type="GO" id="GO:0005975">
    <property type="term" value="P:carbohydrate metabolic process"/>
    <property type="evidence" value="ECO:0007669"/>
    <property type="project" value="InterPro"/>
</dbReference>
<dbReference type="KEGG" id="spar:SPRG_08718"/>
<evidence type="ECO:0008006" key="4">
    <source>
        <dbReference type="Google" id="ProtNLM"/>
    </source>
</evidence>
<feature type="compositionally biased region" description="Pro residues" evidence="1">
    <location>
        <begin position="43"/>
        <end position="60"/>
    </location>
</feature>
<feature type="region of interest" description="Disordered" evidence="1">
    <location>
        <begin position="26"/>
        <end position="77"/>
    </location>
</feature>
<name>A0A067C5M0_SAPPC</name>
<evidence type="ECO:0000313" key="3">
    <source>
        <dbReference type="Proteomes" id="UP000030745"/>
    </source>
</evidence>
<dbReference type="RefSeq" id="XP_012203347.1">
    <property type="nucleotide sequence ID" value="XM_012347957.1"/>
</dbReference>